<dbReference type="InterPro" id="IPR001254">
    <property type="entry name" value="Trypsin_dom"/>
</dbReference>
<evidence type="ECO:0000259" key="1">
    <source>
        <dbReference type="PROSITE" id="PS50240"/>
    </source>
</evidence>
<dbReference type="PANTHER" id="PTHR24260">
    <property type="match status" value="1"/>
</dbReference>
<dbReference type="InterPro" id="IPR051333">
    <property type="entry name" value="CLIP_Serine_Protease"/>
</dbReference>
<dbReference type="InterPro" id="IPR009003">
    <property type="entry name" value="Peptidase_S1_PA"/>
</dbReference>
<accession>A0AAJ7DY27</accession>
<dbReference type="Pfam" id="PF00089">
    <property type="entry name" value="Trypsin"/>
    <property type="match status" value="1"/>
</dbReference>
<evidence type="ECO:0000313" key="2">
    <source>
        <dbReference type="Proteomes" id="UP000695007"/>
    </source>
</evidence>
<dbReference type="GO" id="GO:0006508">
    <property type="term" value="P:proteolysis"/>
    <property type="evidence" value="ECO:0007669"/>
    <property type="project" value="InterPro"/>
</dbReference>
<dbReference type="PRINTS" id="PR00722">
    <property type="entry name" value="CHYMOTRYPSIN"/>
</dbReference>
<organism evidence="2 3">
    <name type="scientific">Ceratosolen solmsi marchali</name>
    <dbReference type="NCBI Taxonomy" id="326594"/>
    <lineage>
        <taxon>Eukaryota</taxon>
        <taxon>Metazoa</taxon>
        <taxon>Ecdysozoa</taxon>
        <taxon>Arthropoda</taxon>
        <taxon>Hexapoda</taxon>
        <taxon>Insecta</taxon>
        <taxon>Pterygota</taxon>
        <taxon>Neoptera</taxon>
        <taxon>Endopterygota</taxon>
        <taxon>Hymenoptera</taxon>
        <taxon>Apocrita</taxon>
        <taxon>Proctotrupomorpha</taxon>
        <taxon>Chalcidoidea</taxon>
        <taxon>Agaonidae</taxon>
        <taxon>Agaoninae</taxon>
        <taxon>Ceratosolen</taxon>
    </lineage>
</organism>
<dbReference type="PROSITE" id="PS50240">
    <property type="entry name" value="TRYPSIN_DOM"/>
    <property type="match status" value="1"/>
</dbReference>
<keyword evidence="2" id="KW-1185">Reference proteome</keyword>
<dbReference type="KEGG" id="csol:105364424"/>
<dbReference type="GeneID" id="105364424"/>
<dbReference type="PANTHER" id="PTHR24260:SF136">
    <property type="entry name" value="GH08193P-RELATED"/>
    <property type="match status" value="1"/>
</dbReference>
<dbReference type="InterPro" id="IPR001314">
    <property type="entry name" value="Peptidase_S1A"/>
</dbReference>
<dbReference type="InterPro" id="IPR043504">
    <property type="entry name" value="Peptidase_S1_PA_chymotrypsin"/>
</dbReference>
<dbReference type="RefSeq" id="XP_011500639.1">
    <property type="nucleotide sequence ID" value="XM_011502337.1"/>
</dbReference>
<feature type="domain" description="Peptidase S1" evidence="1">
    <location>
        <begin position="27"/>
        <end position="255"/>
    </location>
</feature>
<dbReference type="AlphaFoldDB" id="A0AAJ7DY27"/>
<dbReference type="Proteomes" id="UP000695007">
    <property type="component" value="Unplaced"/>
</dbReference>
<name>A0AAJ7DY27_9HYME</name>
<sequence>MRFVIYLLSGFYGIFCMWCNFATVEALIGENVRSAGESEFPFIVAIIKTIYENNMQRNYKCAGTLISRKDVLTSEHCLTSEYLARIHVLVGSSYLNRTVRHYPLWWTTYDQWAVYSFRDLEFPTNDIGILNLLEHVPDSLQPAHIAICTITSLYGAEVQVSGWGYIRNRESPNILQTATVTATKKEICELRASRIAGQNLVMDERTICSISNPYVLLTNGDSGGPLLHMNLIVGVNHGVSPLLSNDFNSEEILWH</sequence>
<protein>
    <submittedName>
        <fullName evidence="3">Trypsin theta-like</fullName>
    </submittedName>
</protein>
<dbReference type="SUPFAM" id="SSF50494">
    <property type="entry name" value="Trypsin-like serine proteases"/>
    <property type="match status" value="1"/>
</dbReference>
<dbReference type="Gene3D" id="2.40.10.10">
    <property type="entry name" value="Trypsin-like serine proteases"/>
    <property type="match status" value="1"/>
</dbReference>
<proteinExistence type="predicted"/>
<dbReference type="GO" id="GO:0004252">
    <property type="term" value="F:serine-type endopeptidase activity"/>
    <property type="evidence" value="ECO:0007669"/>
    <property type="project" value="InterPro"/>
</dbReference>
<evidence type="ECO:0000313" key="3">
    <source>
        <dbReference type="RefSeq" id="XP_011500639.1"/>
    </source>
</evidence>
<reference evidence="3" key="1">
    <citation type="submission" date="2025-08" db="UniProtKB">
        <authorList>
            <consortium name="RefSeq"/>
        </authorList>
    </citation>
    <scope>IDENTIFICATION</scope>
</reference>
<gene>
    <name evidence="3" type="primary">LOC105364424</name>
</gene>
<dbReference type="SMART" id="SM00020">
    <property type="entry name" value="Tryp_SPc"/>
    <property type="match status" value="1"/>
</dbReference>